<proteinExistence type="predicted"/>
<sequence length="419" mass="46332">MTRLPLTSDGLSGKAAWAVLLAIFHAQKPALEHSPRTSESEAEKGWPASKPRVSVGSREMDATWVHLPKSYMKQYQSSACVTISRTTFITLLCLTNARKAFQYSDSAGFRAGYASYAGQWHINWPIGQEAMVTLMPHDSHSTATDKYPLSYVQRVDGCVHMQAGIVQSRSANCKIAFCGRKSPGSYELRFVKKGVGGAHGSRHLYNMMGGKVFEVDLITAVPTADEDLDTSVLGLTLPGTGEAKKGVYMNVPADCEQKLKIALDCLPWNSLSWSMHRGMRDILLAYGRPVMGVYRSELASLVKLAIGNRSDALIDIGWDGEFVRSSMGDMAHSAIMAGSGDSEDLVRVVTDAVRILIGDKELDQDLLGLDDVEFWRLPEHERELDRAGIVALTKYFVLEWSIETDYQLYHQLPLKMDFG</sequence>
<comment type="caution">
    <text evidence="2">The sequence shown here is derived from an EMBL/GenBank/DDBJ whole genome shotgun (WGS) entry which is preliminary data.</text>
</comment>
<dbReference type="RefSeq" id="XP_069230362.1">
    <property type="nucleotide sequence ID" value="XM_069372960.1"/>
</dbReference>
<dbReference type="EMBL" id="JAAQHG020000011">
    <property type="protein sequence ID" value="KAL1587257.1"/>
    <property type="molecule type" value="Genomic_DNA"/>
</dbReference>
<dbReference type="Proteomes" id="UP000803884">
    <property type="component" value="Unassembled WGS sequence"/>
</dbReference>
<dbReference type="GeneID" id="96005798"/>
<feature type="compositionally biased region" description="Basic and acidic residues" evidence="1">
    <location>
        <begin position="32"/>
        <end position="44"/>
    </location>
</feature>
<name>A0AB34KTV2_9PEZI</name>
<accession>A0AB34KTV2</accession>
<dbReference type="AlphaFoldDB" id="A0AB34KTV2"/>
<organism evidence="2 3">
    <name type="scientific">Cladosporium halotolerans</name>
    <dbReference type="NCBI Taxonomy" id="1052096"/>
    <lineage>
        <taxon>Eukaryota</taxon>
        <taxon>Fungi</taxon>
        <taxon>Dikarya</taxon>
        <taxon>Ascomycota</taxon>
        <taxon>Pezizomycotina</taxon>
        <taxon>Dothideomycetes</taxon>
        <taxon>Dothideomycetidae</taxon>
        <taxon>Cladosporiales</taxon>
        <taxon>Cladosporiaceae</taxon>
        <taxon>Cladosporium</taxon>
    </lineage>
</organism>
<reference evidence="2 3" key="1">
    <citation type="journal article" date="2020" name="Microbiol. Resour. Announc.">
        <title>Draft Genome Sequence of a Cladosporium Species Isolated from the Mesophotic Ascidian Didemnum maculosum.</title>
        <authorList>
            <person name="Gioti A."/>
            <person name="Siaperas R."/>
            <person name="Nikolaivits E."/>
            <person name="Le Goff G."/>
            <person name="Ouazzani J."/>
            <person name="Kotoulas G."/>
            <person name="Topakas E."/>
        </authorList>
    </citation>
    <scope>NUCLEOTIDE SEQUENCE [LARGE SCALE GENOMIC DNA]</scope>
    <source>
        <strain evidence="2 3">TM138-S3</strain>
    </source>
</reference>
<gene>
    <name evidence="2" type="ORF">WHR41_04354</name>
</gene>
<evidence type="ECO:0000256" key="1">
    <source>
        <dbReference type="SAM" id="MobiDB-lite"/>
    </source>
</evidence>
<evidence type="ECO:0000313" key="2">
    <source>
        <dbReference type="EMBL" id="KAL1587257.1"/>
    </source>
</evidence>
<feature type="region of interest" description="Disordered" evidence="1">
    <location>
        <begin position="32"/>
        <end position="54"/>
    </location>
</feature>
<protein>
    <submittedName>
        <fullName evidence="2">Uncharacterized protein</fullName>
    </submittedName>
</protein>
<keyword evidence="3" id="KW-1185">Reference proteome</keyword>
<evidence type="ECO:0000313" key="3">
    <source>
        <dbReference type="Proteomes" id="UP000803884"/>
    </source>
</evidence>